<accession>A0AA88AIB2</accession>
<evidence type="ECO:0000313" key="1">
    <source>
        <dbReference type="EMBL" id="GMN53567.1"/>
    </source>
</evidence>
<reference evidence="1" key="1">
    <citation type="submission" date="2023-07" db="EMBL/GenBank/DDBJ databases">
        <title>draft genome sequence of fig (Ficus carica).</title>
        <authorList>
            <person name="Takahashi T."/>
            <person name="Nishimura K."/>
        </authorList>
    </citation>
    <scope>NUCLEOTIDE SEQUENCE</scope>
</reference>
<gene>
    <name evidence="1" type="ORF">TIFTF001_022710</name>
</gene>
<evidence type="ECO:0000313" key="2">
    <source>
        <dbReference type="Proteomes" id="UP001187192"/>
    </source>
</evidence>
<dbReference type="AlphaFoldDB" id="A0AA88AIB2"/>
<keyword evidence="2" id="KW-1185">Reference proteome</keyword>
<dbReference type="Proteomes" id="UP001187192">
    <property type="component" value="Unassembled WGS sequence"/>
</dbReference>
<comment type="caution">
    <text evidence="1">The sequence shown here is derived from an EMBL/GenBank/DDBJ whole genome shotgun (WGS) entry which is preliminary data.</text>
</comment>
<sequence length="132" mass="14442">MEAMALGLSEEGGLFQNPPAGGENESHCREIRTMESGADPLHATGELISPPSNLSVVVVTFSSSDSFQPFFIFLPVHRPGEGSKVGRQREPAQSVLQIWRKDVTFFSSDEHGRQGGGGVLSTRLLEFFFIYL</sequence>
<protein>
    <submittedName>
        <fullName evidence="1">Uncharacterized protein</fullName>
    </submittedName>
</protein>
<dbReference type="EMBL" id="BTGU01000047">
    <property type="protein sequence ID" value="GMN53567.1"/>
    <property type="molecule type" value="Genomic_DNA"/>
</dbReference>
<organism evidence="1 2">
    <name type="scientific">Ficus carica</name>
    <name type="common">Common fig</name>
    <dbReference type="NCBI Taxonomy" id="3494"/>
    <lineage>
        <taxon>Eukaryota</taxon>
        <taxon>Viridiplantae</taxon>
        <taxon>Streptophyta</taxon>
        <taxon>Embryophyta</taxon>
        <taxon>Tracheophyta</taxon>
        <taxon>Spermatophyta</taxon>
        <taxon>Magnoliopsida</taxon>
        <taxon>eudicotyledons</taxon>
        <taxon>Gunneridae</taxon>
        <taxon>Pentapetalae</taxon>
        <taxon>rosids</taxon>
        <taxon>fabids</taxon>
        <taxon>Rosales</taxon>
        <taxon>Moraceae</taxon>
        <taxon>Ficeae</taxon>
        <taxon>Ficus</taxon>
    </lineage>
</organism>
<name>A0AA88AIB2_FICCA</name>
<proteinExistence type="predicted"/>